<dbReference type="EMBL" id="UZAM01006619">
    <property type="protein sequence ID" value="VDO92023.1"/>
    <property type="molecule type" value="Genomic_DNA"/>
</dbReference>
<dbReference type="Pfam" id="PF08557">
    <property type="entry name" value="Lipid_DES"/>
    <property type="match status" value="1"/>
</dbReference>
<name>A0A183IAW8_9BILA</name>
<dbReference type="Proteomes" id="UP000270296">
    <property type="component" value="Unassembled WGS sequence"/>
</dbReference>
<feature type="domain" description="Sphingolipid delta4-desaturase N-terminal" evidence="1">
    <location>
        <begin position="16"/>
        <end position="33"/>
    </location>
</feature>
<evidence type="ECO:0000259" key="1">
    <source>
        <dbReference type="Pfam" id="PF08557"/>
    </source>
</evidence>
<organism evidence="4">
    <name type="scientific">Soboliphyme baturini</name>
    <dbReference type="NCBI Taxonomy" id="241478"/>
    <lineage>
        <taxon>Eukaryota</taxon>
        <taxon>Metazoa</taxon>
        <taxon>Ecdysozoa</taxon>
        <taxon>Nematoda</taxon>
        <taxon>Enoplea</taxon>
        <taxon>Dorylaimia</taxon>
        <taxon>Dioctophymatida</taxon>
        <taxon>Dioctophymatoidea</taxon>
        <taxon>Soboliphymatidae</taxon>
        <taxon>Soboliphyme</taxon>
    </lineage>
</organism>
<accession>A0A183IAW8</accession>
<gene>
    <name evidence="2" type="ORF">SBAD_LOCUS762</name>
</gene>
<proteinExistence type="predicted"/>
<dbReference type="WBParaSite" id="SBAD_0000078501-mRNA-1">
    <property type="protein sequence ID" value="SBAD_0000078501-mRNA-1"/>
    <property type="gene ID" value="SBAD_0000078501"/>
</dbReference>
<evidence type="ECO:0000313" key="3">
    <source>
        <dbReference type="Proteomes" id="UP000270296"/>
    </source>
</evidence>
<evidence type="ECO:0000313" key="2">
    <source>
        <dbReference type="EMBL" id="VDO92023.1"/>
    </source>
</evidence>
<keyword evidence="3" id="KW-1185">Reference proteome</keyword>
<sequence length="104" mass="12016">MGEHRSTMEAPVNCQDLDWSHTEEPHATRRNIIPGIFYILRQLIIYQNTLSDFEVLNVIIQFAFDHLICNLLNGKVLACLSHFLFLVLKDQTEGRSRVDGIFLT</sequence>
<reference evidence="4" key="1">
    <citation type="submission" date="2016-06" db="UniProtKB">
        <authorList>
            <consortium name="WormBaseParasite"/>
        </authorList>
    </citation>
    <scope>IDENTIFICATION</scope>
</reference>
<dbReference type="AlphaFoldDB" id="A0A183IAW8"/>
<evidence type="ECO:0000313" key="4">
    <source>
        <dbReference type="WBParaSite" id="SBAD_0000078501-mRNA-1"/>
    </source>
</evidence>
<dbReference type="InterPro" id="IPR013866">
    <property type="entry name" value="Sphingolipid_d4-desaturase_N"/>
</dbReference>
<reference evidence="2 3" key="2">
    <citation type="submission" date="2018-11" db="EMBL/GenBank/DDBJ databases">
        <authorList>
            <consortium name="Pathogen Informatics"/>
        </authorList>
    </citation>
    <scope>NUCLEOTIDE SEQUENCE [LARGE SCALE GENOMIC DNA]</scope>
</reference>
<protein>
    <submittedName>
        <fullName evidence="4">Lipid_DES domain-containing protein</fullName>
    </submittedName>
</protein>